<feature type="transmembrane region" description="Helical" evidence="1">
    <location>
        <begin position="116"/>
        <end position="135"/>
    </location>
</feature>
<keyword evidence="1" id="KW-0812">Transmembrane</keyword>
<feature type="transmembrane region" description="Helical" evidence="1">
    <location>
        <begin position="15"/>
        <end position="37"/>
    </location>
</feature>
<feature type="domain" description="GGDEF" evidence="2">
    <location>
        <begin position="180"/>
        <end position="316"/>
    </location>
</feature>
<protein>
    <recommendedName>
        <fullName evidence="2">GGDEF domain-containing protein</fullName>
    </recommendedName>
</protein>
<dbReference type="InterPro" id="IPR043128">
    <property type="entry name" value="Rev_trsase/Diguanyl_cyclase"/>
</dbReference>
<reference evidence="3 4" key="1">
    <citation type="submission" date="2019-11" db="EMBL/GenBank/DDBJ databases">
        <authorList>
            <person name="Khan S.A."/>
            <person name="Jeon C.O."/>
            <person name="Chun B.H."/>
        </authorList>
    </citation>
    <scope>NUCLEOTIDE SEQUENCE [LARGE SCALE GENOMIC DNA]</scope>
    <source>
        <strain evidence="3 4">IMCC 1097</strain>
    </source>
</reference>
<organism evidence="3 4">
    <name type="scientific">Litorivicinus lipolyticus</name>
    <dbReference type="NCBI Taxonomy" id="418701"/>
    <lineage>
        <taxon>Bacteria</taxon>
        <taxon>Pseudomonadati</taxon>
        <taxon>Pseudomonadota</taxon>
        <taxon>Gammaproteobacteria</taxon>
        <taxon>Oceanospirillales</taxon>
        <taxon>Litorivicinaceae</taxon>
        <taxon>Litorivicinus</taxon>
    </lineage>
</organism>
<name>A0A5Q2Q9R4_9GAMM</name>
<evidence type="ECO:0000256" key="1">
    <source>
        <dbReference type="SAM" id="Phobius"/>
    </source>
</evidence>
<dbReference type="Gene3D" id="3.30.70.270">
    <property type="match status" value="1"/>
</dbReference>
<dbReference type="Proteomes" id="UP000388235">
    <property type="component" value="Chromosome"/>
</dbReference>
<dbReference type="SUPFAM" id="SSF55073">
    <property type="entry name" value="Nucleotide cyclase"/>
    <property type="match status" value="1"/>
</dbReference>
<feature type="transmembrane region" description="Helical" evidence="1">
    <location>
        <begin position="79"/>
        <end position="104"/>
    </location>
</feature>
<accession>A0A5Q2Q9R4</accession>
<evidence type="ECO:0000259" key="2">
    <source>
        <dbReference type="SMART" id="SM00267"/>
    </source>
</evidence>
<keyword evidence="1" id="KW-1133">Transmembrane helix</keyword>
<sequence>MAQGRRSSALAVRTLQSWIALSALGAGLSLAGMAGAYGSNRNLAIAWVMAGWSLHTLRLAYVWWVPNTPERLWTLTTLALAWAAVLAALTPQGGWLLLAALTPYVWRATQRYGRAVGLRVCVAAGLAVGVGVLSAGSPLDWVNAATLTAGGALMLIVWGYAAHAYAMQSERNQLRHTVSRQRVNARTQRFLDLETGLSNRRGVTHELSKLQARRARHNMPYAALLVRVGDVDPCTMAQVLAAQSRGYDTVGRVGSQDYVWVITNLEPGMPERLIKRLNLALGSGAMEIGLAEAGDTLDADALLTQALDNLGEVSAA</sequence>
<dbReference type="EMBL" id="CP045871">
    <property type="protein sequence ID" value="QGG79694.1"/>
    <property type="molecule type" value="Genomic_DNA"/>
</dbReference>
<dbReference type="AlphaFoldDB" id="A0A5Q2Q9R4"/>
<feature type="transmembrane region" description="Helical" evidence="1">
    <location>
        <begin position="141"/>
        <end position="161"/>
    </location>
</feature>
<keyword evidence="4" id="KW-1185">Reference proteome</keyword>
<dbReference type="InterPro" id="IPR029787">
    <property type="entry name" value="Nucleotide_cyclase"/>
</dbReference>
<gene>
    <name evidence="3" type="ORF">GH975_03565</name>
</gene>
<dbReference type="SMART" id="SM00267">
    <property type="entry name" value="GGDEF"/>
    <property type="match status" value="1"/>
</dbReference>
<keyword evidence="1" id="KW-0472">Membrane</keyword>
<proteinExistence type="predicted"/>
<dbReference type="KEGG" id="llp:GH975_03565"/>
<evidence type="ECO:0000313" key="4">
    <source>
        <dbReference type="Proteomes" id="UP000388235"/>
    </source>
</evidence>
<dbReference type="RefSeq" id="WP_153713198.1">
    <property type="nucleotide sequence ID" value="NZ_CP045871.1"/>
</dbReference>
<dbReference type="InterPro" id="IPR000160">
    <property type="entry name" value="GGDEF_dom"/>
</dbReference>
<feature type="transmembrane region" description="Helical" evidence="1">
    <location>
        <begin position="44"/>
        <end position="64"/>
    </location>
</feature>
<evidence type="ECO:0000313" key="3">
    <source>
        <dbReference type="EMBL" id="QGG79694.1"/>
    </source>
</evidence>